<feature type="compositionally biased region" description="Basic and acidic residues" evidence="1">
    <location>
        <begin position="57"/>
        <end position="73"/>
    </location>
</feature>
<accession>A0AA39NWH0</accession>
<gene>
    <name evidence="2" type="ORF">IW261DRAFT_1553086</name>
</gene>
<feature type="compositionally biased region" description="Basic residues" evidence="1">
    <location>
        <begin position="1"/>
        <end position="11"/>
    </location>
</feature>
<organism evidence="2 3">
    <name type="scientific">Armillaria novae-zelandiae</name>
    <dbReference type="NCBI Taxonomy" id="153914"/>
    <lineage>
        <taxon>Eukaryota</taxon>
        <taxon>Fungi</taxon>
        <taxon>Dikarya</taxon>
        <taxon>Basidiomycota</taxon>
        <taxon>Agaricomycotina</taxon>
        <taxon>Agaricomycetes</taxon>
        <taxon>Agaricomycetidae</taxon>
        <taxon>Agaricales</taxon>
        <taxon>Marasmiineae</taxon>
        <taxon>Physalacriaceae</taxon>
        <taxon>Armillaria</taxon>
    </lineage>
</organism>
<proteinExistence type="predicted"/>
<sequence>MSHRHGCKPKQRCNISGLQNQKSHAWSPAKSPEPPSEPQYSPDWPSELVDDESDDQWDAHLDTNDGMKSHPASDIDSDANVDVKDVEFTLAPEFLDDEVFLERLLTQAEEAGDNLDDEDWVPLCVCSQRQQRKLKAHTVCGPYKTGPDISLDDHAFTLKANPQLHCSAMEQSKNEDELANDEHDDISIEIHSVSDAADMEMDHLGTQSDGSTMLVDGSDLSGSLLTDSVQDIPLIKKDLKQKVKTLTLAQFNQLTIICNFATLQLKGYGRIATTHHYQHFEQLPIEKHGGLQASCSLLCDETVKTAARDWLMAQKIGMIKPMTFHRALNEVILPATGVQPKDPLSERTAHRWLIKLGFCQTVFHVVQYHDERFLLDMEGFERLMTKYELCDGVLVAVPPTLAPGEKEILAEFHDESSFHANDHVLSALKGQQKLQKKSCGRLIHVSDFVNEATGHLVVQNEAGEIVEDARKVIYLDSKGDPWWEVKAAVKIFEKAHPNCQALFVFDNSSSHAALRPDALHASDMNMSNGGKQRFQKDTIIPNSDSVPAVHMHGKPQKMTTDDGLQKGLKQVLEEHDFNVGGLRAKCKPYWGWCKHCYREIEKNSFVLCGPTLASESVKKNTQYN</sequence>
<evidence type="ECO:0000313" key="2">
    <source>
        <dbReference type="EMBL" id="KAK0473155.1"/>
    </source>
</evidence>
<keyword evidence="3" id="KW-1185">Reference proteome</keyword>
<evidence type="ECO:0008006" key="4">
    <source>
        <dbReference type="Google" id="ProtNLM"/>
    </source>
</evidence>
<dbReference type="AlphaFoldDB" id="A0AA39NWH0"/>
<dbReference type="Proteomes" id="UP001175227">
    <property type="component" value="Unassembled WGS sequence"/>
</dbReference>
<evidence type="ECO:0000313" key="3">
    <source>
        <dbReference type="Proteomes" id="UP001175227"/>
    </source>
</evidence>
<comment type="caution">
    <text evidence="2">The sequence shown here is derived from an EMBL/GenBank/DDBJ whole genome shotgun (WGS) entry which is preliminary data.</text>
</comment>
<dbReference type="PANTHER" id="PTHR35871:SF1">
    <property type="entry name" value="CXC1-LIKE CYSTEINE CLUSTER ASSOCIATED WITH KDZ TRANSPOSASES DOMAIN-CONTAINING PROTEIN"/>
    <property type="match status" value="1"/>
</dbReference>
<name>A0AA39NWH0_9AGAR</name>
<evidence type="ECO:0000256" key="1">
    <source>
        <dbReference type="SAM" id="MobiDB-lite"/>
    </source>
</evidence>
<feature type="region of interest" description="Disordered" evidence="1">
    <location>
        <begin position="1"/>
        <end position="76"/>
    </location>
</feature>
<reference evidence="2" key="1">
    <citation type="submission" date="2023-06" db="EMBL/GenBank/DDBJ databases">
        <authorList>
            <consortium name="Lawrence Berkeley National Laboratory"/>
            <person name="Ahrendt S."/>
            <person name="Sahu N."/>
            <person name="Indic B."/>
            <person name="Wong-Bajracharya J."/>
            <person name="Merenyi Z."/>
            <person name="Ke H.-M."/>
            <person name="Monk M."/>
            <person name="Kocsube S."/>
            <person name="Drula E."/>
            <person name="Lipzen A."/>
            <person name="Balint B."/>
            <person name="Henrissat B."/>
            <person name="Andreopoulos B."/>
            <person name="Martin F.M."/>
            <person name="Harder C.B."/>
            <person name="Rigling D."/>
            <person name="Ford K.L."/>
            <person name="Foster G.D."/>
            <person name="Pangilinan J."/>
            <person name="Papanicolaou A."/>
            <person name="Barry K."/>
            <person name="LaButti K."/>
            <person name="Viragh M."/>
            <person name="Koriabine M."/>
            <person name="Yan M."/>
            <person name="Riley R."/>
            <person name="Champramary S."/>
            <person name="Plett K.L."/>
            <person name="Tsai I.J."/>
            <person name="Slot J."/>
            <person name="Sipos G."/>
            <person name="Plett J."/>
            <person name="Nagy L.G."/>
            <person name="Grigoriev I.V."/>
        </authorList>
    </citation>
    <scope>NUCLEOTIDE SEQUENCE</scope>
    <source>
        <strain evidence="2">ICMP 16352</strain>
    </source>
</reference>
<feature type="compositionally biased region" description="Polar residues" evidence="1">
    <location>
        <begin position="13"/>
        <end position="24"/>
    </location>
</feature>
<dbReference type="PANTHER" id="PTHR35871">
    <property type="entry name" value="EXPRESSED PROTEIN"/>
    <property type="match status" value="1"/>
</dbReference>
<protein>
    <recommendedName>
        <fullName evidence="4">DDE-1 domain-containing protein</fullName>
    </recommendedName>
</protein>
<dbReference type="EMBL" id="JAUEPR010000034">
    <property type="protein sequence ID" value="KAK0473155.1"/>
    <property type="molecule type" value="Genomic_DNA"/>
</dbReference>